<feature type="transmembrane region" description="Helical" evidence="1">
    <location>
        <begin position="20"/>
        <end position="42"/>
    </location>
</feature>
<gene>
    <name evidence="2" type="ORF">Q9S71_06040</name>
</gene>
<proteinExistence type="predicted"/>
<dbReference type="EMBL" id="JAUZVV010000001">
    <property type="protein sequence ID" value="MDT3316380.1"/>
    <property type="molecule type" value="Genomic_DNA"/>
</dbReference>
<evidence type="ECO:0000313" key="2">
    <source>
        <dbReference type="EMBL" id="MDT3316380.1"/>
    </source>
</evidence>
<keyword evidence="1" id="KW-0472">Membrane</keyword>
<accession>A0ABU3GCE8</accession>
<keyword evidence="1" id="KW-1133">Transmembrane helix</keyword>
<comment type="caution">
    <text evidence="2">The sequence shown here is derived from an EMBL/GenBank/DDBJ whole genome shotgun (WGS) entry which is preliminary data.</text>
</comment>
<dbReference type="RefSeq" id="WP_311861165.1">
    <property type="nucleotide sequence ID" value="NZ_JAUZVV010000001.1"/>
</dbReference>
<keyword evidence="3" id="KW-1185">Reference proteome</keyword>
<protein>
    <recommendedName>
        <fullName evidence="4">Secreted protein</fullName>
    </recommendedName>
</protein>
<keyword evidence="1" id="KW-0812">Transmembrane</keyword>
<sequence>MTNIAMTTGELAASSLAAGWFTAIATGVGVLVAGGALVAAWWQIRQTGSQLREASLENERNVEAQTRPYLGVEFVAGIGGAPAMDIVIANTGRTTASNIRLALANEFVAQSADDQIGPALGRLFAVPFTLAPQTRRRVFWRIPDQENAQPRGDMGAPIAATLELLYDWTEEGRPTRTYREQVDYDLSEYPQLMPGPHAGAVRAGNSIEASLTNAVNSLRAIATHIAELRR</sequence>
<evidence type="ECO:0000313" key="3">
    <source>
        <dbReference type="Proteomes" id="UP001251849"/>
    </source>
</evidence>
<organism evidence="2 3">
    <name type="scientific">Microbacterium gawkjiense</name>
    <dbReference type="NCBI Taxonomy" id="3067309"/>
    <lineage>
        <taxon>Bacteria</taxon>
        <taxon>Bacillati</taxon>
        <taxon>Actinomycetota</taxon>
        <taxon>Actinomycetes</taxon>
        <taxon>Micrococcales</taxon>
        <taxon>Microbacteriaceae</taxon>
        <taxon>Microbacterium</taxon>
    </lineage>
</organism>
<reference evidence="2 3" key="1">
    <citation type="submission" date="2023-08" db="EMBL/GenBank/DDBJ databases">
        <title>Microbacterium aquilitoris sp. nov. and Microbacterium gwkjibeachense sp. nov., isolated from beach.</title>
        <authorList>
            <person name="Lee S.D."/>
            <person name="Yang H."/>
            <person name="Kim I."/>
        </authorList>
    </citation>
    <scope>NUCLEOTIDE SEQUENCE [LARGE SCALE GENOMIC DNA]</scope>
    <source>
        <strain evidence="2 3">KSW4-11</strain>
    </source>
</reference>
<dbReference type="Proteomes" id="UP001251849">
    <property type="component" value="Unassembled WGS sequence"/>
</dbReference>
<evidence type="ECO:0008006" key="4">
    <source>
        <dbReference type="Google" id="ProtNLM"/>
    </source>
</evidence>
<evidence type="ECO:0000256" key="1">
    <source>
        <dbReference type="SAM" id="Phobius"/>
    </source>
</evidence>
<name>A0ABU3GCE8_9MICO</name>